<dbReference type="GO" id="GO:0003723">
    <property type="term" value="F:RNA binding"/>
    <property type="evidence" value="ECO:0007669"/>
    <property type="project" value="InterPro"/>
</dbReference>
<feature type="region of interest" description="Disordered" evidence="2">
    <location>
        <begin position="82"/>
        <end position="203"/>
    </location>
</feature>
<dbReference type="GO" id="GO:0003690">
    <property type="term" value="F:double-stranded DNA binding"/>
    <property type="evidence" value="ECO:0007669"/>
    <property type="project" value="InterPro"/>
</dbReference>
<sequence length="222" mass="23908">ESTTLGVRMTLKEGLPLESLPHQLRLGGGNVLVVVPGRAPICLRCRRTGHIRRDCKAPRCSECRAIGHETRDCVKTYARVAGSRAGEETSELLMDEEEAEEAAAPASPKEQEGQSQPQGEQGGSREVEAGASQSAPTLKTAPEGSYEASDKEGKATPEDAVEDPQPRDTEDVKGGDEDIVMTAENGAVKRRLDDSASGGGEPRLRLEREWCGKVGRYKSRPE</sequence>
<feature type="compositionally biased region" description="Low complexity" evidence="2">
    <location>
        <begin position="102"/>
        <end position="119"/>
    </location>
</feature>
<proteinExistence type="evidence at transcript level"/>
<feature type="domain" description="CCHC-type" evidence="3">
    <location>
        <begin position="42"/>
        <end position="56"/>
    </location>
</feature>
<accession>A0A131Y7K4</accession>
<feature type="compositionally biased region" description="Basic and acidic residues" evidence="2">
    <location>
        <begin position="148"/>
        <end position="157"/>
    </location>
</feature>
<dbReference type="InterPro" id="IPR042509">
    <property type="entry name" value="ZCCHC3"/>
</dbReference>
<dbReference type="InterPro" id="IPR036875">
    <property type="entry name" value="Znf_CCHC_sf"/>
</dbReference>
<keyword evidence="1" id="KW-0479">Metal-binding</keyword>
<evidence type="ECO:0000259" key="3">
    <source>
        <dbReference type="PROSITE" id="PS50158"/>
    </source>
</evidence>
<feature type="compositionally biased region" description="Basic and acidic residues" evidence="2">
    <location>
        <begin position="164"/>
        <end position="176"/>
    </location>
</feature>
<feature type="compositionally biased region" description="Acidic residues" evidence="2">
    <location>
        <begin position="88"/>
        <end position="101"/>
    </location>
</feature>
<organism evidence="4">
    <name type="scientific">Ixodes ricinus</name>
    <name type="common">Common tick</name>
    <name type="synonym">Acarus ricinus</name>
    <dbReference type="NCBI Taxonomy" id="34613"/>
    <lineage>
        <taxon>Eukaryota</taxon>
        <taxon>Metazoa</taxon>
        <taxon>Ecdysozoa</taxon>
        <taxon>Arthropoda</taxon>
        <taxon>Chelicerata</taxon>
        <taxon>Arachnida</taxon>
        <taxon>Acari</taxon>
        <taxon>Parasitiformes</taxon>
        <taxon>Ixodida</taxon>
        <taxon>Ixodoidea</taxon>
        <taxon>Ixodidae</taxon>
        <taxon>Ixodinae</taxon>
        <taxon>Ixodes</taxon>
    </lineage>
</organism>
<dbReference type="Gene3D" id="4.10.60.10">
    <property type="entry name" value="Zinc finger, CCHC-type"/>
    <property type="match status" value="1"/>
</dbReference>
<keyword evidence="1" id="KW-0862">Zinc</keyword>
<dbReference type="SUPFAM" id="SSF57756">
    <property type="entry name" value="Retrovirus zinc finger-like domains"/>
    <property type="match status" value="1"/>
</dbReference>
<dbReference type="PROSITE" id="PS50158">
    <property type="entry name" value="ZF_CCHC"/>
    <property type="match status" value="1"/>
</dbReference>
<dbReference type="PANTHER" id="PTHR22639">
    <property type="entry name" value="GAG-RELATED PROTEIN"/>
    <property type="match status" value="1"/>
</dbReference>
<dbReference type="EMBL" id="GEFM01000989">
    <property type="protein sequence ID" value="JAP74807.1"/>
    <property type="molecule type" value="mRNA"/>
</dbReference>
<dbReference type="GO" id="GO:0002218">
    <property type="term" value="P:activation of innate immune response"/>
    <property type="evidence" value="ECO:0007669"/>
    <property type="project" value="InterPro"/>
</dbReference>
<reference evidence="4" key="1">
    <citation type="submission" date="2016-02" db="EMBL/GenBank/DDBJ databases">
        <title>RNAseq analyses of the midgut from blood- or serum-fed Ixodes ricinus ticks.</title>
        <authorList>
            <person name="Perner J."/>
            <person name="Provaznik J."/>
            <person name="Schrenkova J."/>
            <person name="Urbanova V."/>
            <person name="Ribeiro J.M."/>
            <person name="Kopacek P."/>
        </authorList>
    </citation>
    <scope>NUCLEOTIDE SEQUENCE</scope>
    <source>
        <tissue evidence="4">Gut</tissue>
    </source>
</reference>
<protein>
    <recommendedName>
        <fullName evidence="3">CCHC-type domain-containing protein</fullName>
    </recommendedName>
</protein>
<dbReference type="InterPro" id="IPR001878">
    <property type="entry name" value="Znf_CCHC"/>
</dbReference>
<keyword evidence="1" id="KW-0863">Zinc-finger</keyword>
<dbReference type="GO" id="GO:0008270">
    <property type="term" value="F:zinc ion binding"/>
    <property type="evidence" value="ECO:0007669"/>
    <property type="project" value="UniProtKB-KW"/>
</dbReference>
<feature type="non-terminal residue" evidence="4">
    <location>
        <position position="1"/>
    </location>
</feature>
<dbReference type="AlphaFoldDB" id="A0A131Y7K4"/>
<dbReference type="PANTHER" id="PTHR22639:SF3">
    <property type="entry name" value="ZINC FINGER CCHC DOMAIN-CONTAINING PROTEIN 3"/>
    <property type="match status" value="1"/>
</dbReference>
<evidence type="ECO:0000256" key="1">
    <source>
        <dbReference type="PROSITE-ProRule" id="PRU00047"/>
    </source>
</evidence>
<evidence type="ECO:0000313" key="4">
    <source>
        <dbReference type="EMBL" id="JAP74807.1"/>
    </source>
</evidence>
<evidence type="ECO:0000256" key="2">
    <source>
        <dbReference type="SAM" id="MobiDB-lite"/>
    </source>
</evidence>
<dbReference type="SMART" id="SM00343">
    <property type="entry name" value="ZnF_C2HC"/>
    <property type="match status" value="2"/>
</dbReference>
<name>A0A131Y7K4_IXORI</name>